<dbReference type="Pfam" id="PF01844">
    <property type="entry name" value="HNH"/>
    <property type="match status" value="1"/>
</dbReference>
<evidence type="ECO:0000313" key="3">
    <source>
        <dbReference type="Proteomes" id="UP000245489"/>
    </source>
</evidence>
<dbReference type="AlphaFoldDB" id="A0A316EJY4"/>
<evidence type="ECO:0000313" key="2">
    <source>
        <dbReference type="EMBL" id="PWK29202.1"/>
    </source>
</evidence>
<evidence type="ECO:0000259" key="1">
    <source>
        <dbReference type="Pfam" id="PF01844"/>
    </source>
</evidence>
<dbReference type="EMBL" id="QGGO01000001">
    <property type="protein sequence ID" value="PWK29202.1"/>
    <property type="molecule type" value="Genomic_DNA"/>
</dbReference>
<name>A0A316EJY4_9BACT</name>
<comment type="caution">
    <text evidence="2">The sequence shown here is derived from an EMBL/GenBank/DDBJ whole genome shotgun (WGS) entry which is preliminary data.</text>
</comment>
<dbReference type="OrthoDB" id="9805802at2"/>
<dbReference type="Gene3D" id="1.10.30.50">
    <property type="match status" value="1"/>
</dbReference>
<feature type="domain" description="HNH" evidence="1">
    <location>
        <begin position="65"/>
        <end position="115"/>
    </location>
</feature>
<dbReference type="GO" id="GO:0004519">
    <property type="term" value="F:endonuclease activity"/>
    <property type="evidence" value="ECO:0007669"/>
    <property type="project" value="InterPro"/>
</dbReference>
<dbReference type="InterPro" id="IPR013467">
    <property type="entry name" value="HNH78-like"/>
</dbReference>
<accession>A0A316EJY4</accession>
<keyword evidence="3" id="KW-1185">Reference proteome</keyword>
<reference evidence="2 3" key="1">
    <citation type="submission" date="2018-05" db="EMBL/GenBank/DDBJ databases">
        <title>Genomic Encyclopedia of Archaeal and Bacterial Type Strains, Phase II (KMG-II): from individual species to whole genera.</title>
        <authorList>
            <person name="Goeker M."/>
        </authorList>
    </citation>
    <scope>NUCLEOTIDE SEQUENCE [LARGE SCALE GENOMIC DNA]</scope>
    <source>
        <strain evidence="2 3">DSM 22214</strain>
    </source>
</reference>
<dbReference type="Proteomes" id="UP000245489">
    <property type="component" value="Unassembled WGS sequence"/>
</dbReference>
<dbReference type="CDD" id="cd00085">
    <property type="entry name" value="HNHc"/>
    <property type="match status" value="1"/>
</dbReference>
<dbReference type="InterPro" id="IPR002711">
    <property type="entry name" value="HNH"/>
</dbReference>
<gene>
    <name evidence="2" type="ORF">LV89_00041</name>
</gene>
<dbReference type="RefSeq" id="WP_109740840.1">
    <property type="nucleotide sequence ID" value="NZ_QGGO01000001.1"/>
</dbReference>
<dbReference type="GO" id="GO:0003676">
    <property type="term" value="F:nucleic acid binding"/>
    <property type="evidence" value="ECO:0007669"/>
    <property type="project" value="InterPro"/>
</dbReference>
<dbReference type="GO" id="GO:0008270">
    <property type="term" value="F:zinc ion binding"/>
    <property type="evidence" value="ECO:0007669"/>
    <property type="project" value="InterPro"/>
</dbReference>
<organism evidence="2 3">
    <name type="scientific">Arcicella aurantiaca</name>
    <dbReference type="NCBI Taxonomy" id="591202"/>
    <lineage>
        <taxon>Bacteria</taxon>
        <taxon>Pseudomonadati</taxon>
        <taxon>Bacteroidota</taxon>
        <taxon>Cytophagia</taxon>
        <taxon>Cytophagales</taxon>
        <taxon>Flectobacillaceae</taxon>
        <taxon>Arcicella</taxon>
    </lineage>
</organism>
<dbReference type="InterPro" id="IPR003615">
    <property type="entry name" value="HNH_nuc"/>
</dbReference>
<proteinExistence type="predicted"/>
<protein>
    <submittedName>
        <fullName evidence="2">Uncharacterized protein (TIGR02646 family)</fullName>
    </submittedName>
</protein>
<sequence length="211" mass="24877">MYKIPNIKRTESEPQILKDKGKEWTDDFIAKRKVNPKYKHSWIKNRVNYHDKISQSLGKITDFHCSYCDEYPLDERAKIDNQIDHFKPISKTEFIHLAYEWTNLYLSCGGCNKSKLAQYSDLILRPDADNYIASDYFFFDPITGIIEINETKGKEYVERAITTIDVFNLNHPSIVKKRKKAIKNFLSEKSNSGTQLNINDYDYRNFIEQLL</sequence>
<dbReference type="NCBIfam" id="TIGR02646">
    <property type="entry name" value="retron system putative HNH endonuclease"/>
    <property type="match status" value="1"/>
</dbReference>